<accession>X1REE3</accession>
<reference evidence="1" key="1">
    <citation type="journal article" date="2014" name="Front. Microbiol.">
        <title>High frequency of phylogenetically diverse reductive dehalogenase-homologous genes in deep subseafloor sedimentary metagenomes.</title>
        <authorList>
            <person name="Kawai M."/>
            <person name="Futagami T."/>
            <person name="Toyoda A."/>
            <person name="Takaki Y."/>
            <person name="Nishi S."/>
            <person name="Hori S."/>
            <person name="Arai W."/>
            <person name="Tsubouchi T."/>
            <person name="Morono Y."/>
            <person name="Uchiyama I."/>
            <person name="Ito T."/>
            <person name="Fujiyama A."/>
            <person name="Inagaki F."/>
            <person name="Takami H."/>
        </authorList>
    </citation>
    <scope>NUCLEOTIDE SEQUENCE</scope>
    <source>
        <strain evidence="1">Expedition CK06-06</strain>
    </source>
</reference>
<protein>
    <submittedName>
        <fullName evidence="1">Uncharacterized protein</fullName>
    </submittedName>
</protein>
<gene>
    <name evidence="1" type="ORF">S12H4_24538</name>
</gene>
<organism evidence="1">
    <name type="scientific">marine sediment metagenome</name>
    <dbReference type="NCBI Taxonomy" id="412755"/>
    <lineage>
        <taxon>unclassified sequences</taxon>
        <taxon>metagenomes</taxon>
        <taxon>ecological metagenomes</taxon>
    </lineage>
</organism>
<name>X1REE3_9ZZZZ</name>
<feature type="non-terminal residue" evidence="1">
    <location>
        <position position="134"/>
    </location>
</feature>
<dbReference type="AlphaFoldDB" id="X1REE3"/>
<comment type="caution">
    <text evidence="1">The sequence shown here is derived from an EMBL/GenBank/DDBJ whole genome shotgun (WGS) entry which is preliminary data.</text>
</comment>
<proteinExistence type="predicted"/>
<evidence type="ECO:0000313" key="1">
    <source>
        <dbReference type="EMBL" id="GAI78948.1"/>
    </source>
</evidence>
<sequence>MSAQTRIIKVLKGEIPDRVPYFEIDISPQVVKEISGKETFTEKEISRCMHRDHIVWWGYPDPFVQRKEGKNGIQYQTEGVIKNEDDLRIIDHMPCVLTLSDGRRELVKCSGPEDKQIYNSAEKFIKEKEEFAAS</sequence>
<dbReference type="EMBL" id="BARW01013349">
    <property type="protein sequence ID" value="GAI78948.1"/>
    <property type="molecule type" value="Genomic_DNA"/>
</dbReference>